<evidence type="ECO:0000313" key="3">
    <source>
        <dbReference type="Proteomes" id="UP000533469"/>
    </source>
</evidence>
<dbReference type="Proteomes" id="UP000533469">
    <property type="component" value="Unassembled WGS sequence"/>
</dbReference>
<evidence type="ECO:0000313" key="2">
    <source>
        <dbReference type="EMBL" id="MBB3773519.1"/>
    </source>
</evidence>
<sequence length="154" mass="15854">MIKTAAAALCLVMSFGIAQAQTAASATAPAAAQPTSETIVADLPSPADCTFTKVFVCEGEKGCAPAKELGTIDLPARFLVHYGKRIIASVSDSGLPHISQIDAAASAGDNITLHGTEDLVGWIMQISRTQPDVTLTTVSPDRVLTAFGTCKPAP</sequence>
<feature type="signal peptide" evidence="1">
    <location>
        <begin position="1"/>
        <end position="20"/>
    </location>
</feature>
<accession>A0A839ZFG2</accession>
<reference evidence="2 3" key="1">
    <citation type="submission" date="2020-08" db="EMBL/GenBank/DDBJ databases">
        <title>Genomic Encyclopedia of Type Strains, Phase IV (KMG-IV): sequencing the most valuable type-strain genomes for metagenomic binning, comparative biology and taxonomic classification.</title>
        <authorList>
            <person name="Goeker M."/>
        </authorList>
    </citation>
    <scope>NUCLEOTIDE SEQUENCE [LARGE SCALE GENOMIC DNA]</scope>
    <source>
        <strain evidence="2 3">DSM 5895</strain>
    </source>
</reference>
<protein>
    <submittedName>
        <fullName evidence="2">Uncharacterized protein</fullName>
    </submittedName>
</protein>
<name>A0A839ZFG2_9HYPH</name>
<organism evidence="2 3">
    <name type="scientific">Ancylobacter tetraedralis</name>
    <dbReference type="NCBI Taxonomy" id="217068"/>
    <lineage>
        <taxon>Bacteria</taxon>
        <taxon>Pseudomonadati</taxon>
        <taxon>Pseudomonadota</taxon>
        <taxon>Alphaproteobacteria</taxon>
        <taxon>Hyphomicrobiales</taxon>
        <taxon>Xanthobacteraceae</taxon>
        <taxon>Ancylobacter</taxon>
    </lineage>
</organism>
<proteinExistence type="predicted"/>
<evidence type="ECO:0000256" key="1">
    <source>
        <dbReference type="SAM" id="SignalP"/>
    </source>
</evidence>
<keyword evidence="3" id="KW-1185">Reference proteome</keyword>
<gene>
    <name evidence="2" type="ORF">FHS55_004156</name>
</gene>
<dbReference type="EMBL" id="JACICD010000011">
    <property type="protein sequence ID" value="MBB3773519.1"/>
    <property type="molecule type" value="Genomic_DNA"/>
</dbReference>
<keyword evidence="1" id="KW-0732">Signal</keyword>
<dbReference type="RefSeq" id="WP_183191648.1">
    <property type="nucleotide sequence ID" value="NZ_JACICD010000011.1"/>
</dbReference>
<comment type="caution">
    <text evidence="2">The sequence shown here is derived from an EMBL/GenBank/DDBJ whole genome shotgun (WGS) entry which is preliminary data.</text>
</comment>
<feature type="chain" id="PRO_5032973647" evidence="1">
    <location>
        <begin position="21"/>
        <end position="154"/>
    </location>
</feature>
<dbReference type="AlphaFoldDB" id="A0A839ZFG2"/>